<dbReference type="OrthoDB" id="2325716at2759"/>
<name>A0A5N5TFY8_9CRUS</name>
<protein>
    <submittedName>
        <fullName evidence="1">Uncharacterized protein</fullName>
    </submittedName>
</protein>
<keyword evidence="2" id="KW-1185">Reference proteome</keyword>
<comment type="caution">
    <text evidence="1">The sequence shown here is derived from an EMBL/GenBank/DDBJ whole genome shotgun (WGS) entry which is preliminary data.</text>
</comment>
<dbReference type="Proteomes" id="UP000326759">
    <property type="component" value="Unassembled WGS sequence"/>
</dbReference>
<evidence type="ECO:0000313" key="2">
    <source>
        <dbReference type="Proteomes" id="UP000326759"/>
    </source>
</evidence>
<accession>A0A5N5TFY8</accession>
<proteinExistence type="predicted"/>
<evidence type="ECO:0000313" key="1">
    <source>
        <dbReference type="EMBL" id="KAB7505147.1"/>
    </source>
</evidence>
<organism evidence="1 2">
    <name type="scientific">Armadillidium nasatum</name>
    <dbReference type="NCBI Taxonomy" id="96803"/>
    <lineage>
        <taxon>Eukaryota</taxon>
        <taxon>Metazoa</taxon>
        <taxon>Ecdysozoa</taxon>
        <taxon>Arthropoda</taxon>
        <taxon>Crustacea</taxon>
        <taxon>Multicrustacea</taxon>
        <taxon>Malacostraca</taxon>
        <taxon>Eumalacostraca</taxon>
        <taxon>Peracarida</taxon>
        <taxon>Isopoda</taxon>
        <taxon>Oniscidea</taxon>
        <taxon>Crinocheta</taxon>
        <taxon>Armadillidiidae</taxon>
        <taxon>Armadillidium</taxon>
    </lineage>
</organism>
<dbReference type="AlphaFoldDB" id="A0A5N5TFY8"/>
<reference evidence="1 2" key="1">
    <citation type="journal article" date="2019" name="PLoS Biol.">
        <title>Sex chromosomes control vertical transmission of feminizing Wolbachia symbionts in an isopod.</title>
        <authorList>
            <person name="Becking T."/>
            <person name="Chebbi M.A."/>
            <person name="Giraud I."/>
            <person name="Moumen B."/>
            <person name="Laverre T."/>
            <person name="Caubet Y."/>
            <person name="Peccoud J."/>
            <person name="Gilbert C."/>
            <person name="Cordaux R."/>
        </authorList>
    </citation>
    <scope>NUCLEOTIDE SEQUENCE [LARGE SCALE GENOMIC DNA]</scope>
    <source>
        <strain evidence="1">ANa2</strain>
        <tissue evidence="1">Whole body excluding digestive tract and cuticle</tissue>
    </source>
</reference>
<dbReference type="EMBL" id="SEYY01001712">
    <property type="protein sequence ID" value="KAB7505147.1"/>
    <property type="molecule type" value="Genomic_DNA"/>
</dbReference>
<sequence>MKGSLPEKESKKEELPDLSSLKTEISILLEGRNSEGQLGRGSKYCVFILGRLDECGKGTKDLIKTVNEEISTNLNDKGIEALLINVHLSVALYNTPSSPSELLSQYIKEQNCISSIFVILLRGTNPETYDLPTHISEGDFSVLIESLDDKESKDLVEKWYVKDQHRESFRKLQPVPTIYKQLLSEKTEEYNKAYDVWATEHSKLINIFIKIQDQKKLTLKLPTTVQNVST</sequence>
<gene>
    <name evidence="1" type="ORF">Anas_03720</name>
</gene>